<keyword evidence="10" id="KW-1185">Reference proteome</keyword>
<name>A0A2Z5QX64_9MICC</name>
<feature type="signal peptide" evidence="7">
    <location>
        <begin position="1"/>
        <end position="25"/>
    </location>
</feature>
<protein>
    <submittedName>
        <fullName evidence="9">Low-affinity inorganic phosphate transporter 1</fullName>
    </submittedName>
    <submittedName>
        <fullName evidence="8">Probable low-affinity inorganic phosphate transporter</fullName>
    </submittedName>
</protein>
<evidence type="ECO:0000256" key="6">
    <source>
        <dbReference type="SAM" id="Phobius"/>
    </source>
</evidence>
<keyword evidence="2" id="KW-0813">Transport</keyword>
<evidence type="ECO:0000256" key="4">
    <source>
        <dbReference type="ARBA" id="ARBA00022989"/>
    </source>
</evidence>
<dbReference type="KEGG" id="raj:RA11412_0736"/>
<keyword evidence="5 6" id="KW-0472">Membrane</keyword>
<dbReference type="EMBL" id="AP017895">
    <property type="protein sequence ID" value="BAV87035.1"/>
    <property type="molecule type" value="Genomic_DNA"/>
</dbReference>
<feature type="transmembrane region" description="Helical" evidence="6">
    <location>
        <begin position="199"/>
        <end position="218"/>
    </location>
</feature>
<feature type="transmembrane region" description="Helical" evidence="6">
    <location>
        <begin position="224"/>
        <end position="246"/>
    </location>
</feature>
<feature type="transmembrane region" description="Helical" evidence="6">
    <location>
        <begin position="69"/>
        <end position="92"/>
    </location>
</feature>
<dbReference type="PANTHER" id="PTHR11101">
    <property type="entry name" value="PHOSPHATE TRANSPORTER"/>
    <property type="match status" value="1"/>
</dbReference>
<dbReference type="Proteomes" id="UP000250241">
    <property type="component" value="Chromosome"/>
</dbReference>
<evidence type="ECO:0000313" key="10">
    <source>
        <dbReference type="Proteomes" id="UP000250241"/>
    </source>
</evidence>
<keyword evidence="4 6" id="KW-1133">Transmembrane helix</keyword>
<dbReference type="GO" id="GO:0035435">
    <property type="term" value="P:phosphate ion transmembrane transport"/>
    <property type="evidence" value="ECO:0007669"/>
    <property type="project" value="TreeGrafter"/>
</dbReference>
<evidence type="ECO:0000313" key="8">
    <source>
        <dbReference type="EMBL" id="BAV87035.1"/>
    </source>
</evidence>
<evidence type="ECO:0000256" key="1">
    <source>
        <dbReference type="ARBA" id="ARBA00004141"/>
    </source>
</evidence>
<keyword evidence="3 6" id="KW-0812">Transmembrane</keyword>
<sequence>MPTLLYLLCVAAFCAAIFVTGVHNASNAIAVPVRTRAMTPVAALVVSALFNGAGVILAYMLIKEYEASWLVVPGGTPTLLGIVCALTTTAAWGTITWAMRMPSSATHALIGALAGVAWYAHTDGFENYGFVHTIFTTALAPLLLLPPLTFLLSWVLVFPFYRLALRTAPHRVNSTSREVLAVSTAGISLLHGLQVGQRYLLLLLLSGVLAPFTSAVSFDKAPATLMIVCAVLVAAILAAGTLTGGWRIGYTFTHRMVRLDPLRGAIAQGTTAAVLAAGQFVLQLPFSSSHLAVASALGAGVNQRHASVSARVVRQILLTWVITFPACFLLAVALMSVTGLFFE</sequence>
<evidence type="ECO:0000256" key="5">
    <source>
        <dbReference type="ARBA" id="ARBA00023136"/>
    </source>
</evidence>
<evidence type="ECO:0000256" key="2">
    <source>
        <dbReference type="ARBA" id="ARBA00022448"/>
    </source>
</evidence>
<reference evidence="9 11" key="2">
    <citation type="submission" date="2018-12" db="EMBL/GenBank/DDBJ databases">
        <authorList>
            <consortium name="Pathogen Informatics"/>
        </authorList>
    </citation>
    <scope>NUCLEOTIDE SEQUENCE [LARGE SCALE GENOMIC DNA]</scope>
    <source>
        <strain evidence="9 11">NCTC10207</strain>
    </source>
</reference>
<evidence type="ECO:0000313" key="9">
    <source>
        <dbReference type="EMBL" id="VEI22150.1"/>
    </source>
</evidence>
<dbReference type="GeneID" id="93861635"/>
<dbReference type="PANTHER" id="PTHR11101:SF80">
    <property type="entry name" value="PHOSPHATE TRANSPORTER"/>
    <property type="match status" value="1"/>
</dbReference>
<dbReference type="Pfam" id="PF01384">
    <property type="entry name" value="PHO4"/>
    <property type="match status" value="1"/>
</dbReference>
<evidence type="ECO:0000256" key="7">
    <source>
        <dbReference type="SAM" id="SignalP"/>
    </source>
</evidence>
<gene>
    <name evidence="9" type="primary">pitA_2</name>
    <name evidence="9" type="ORF">NCTC10207_00216</name>
    <name evidence="8" type="ORF">RA11412_0736</name>
</gene>
<dbReference type="InterPro" id="IPR001204">
    <property type="entry name" value="Phos_transporter"/>
</dbReference>
<feature type="transmembrane region" description="Helical" evidence="6">
    <location>
        <begin position="40"/>
        <end position="62"/>
    </location>
</feature>
<reference evidence="8 10" key="1">
    <citation type="submission" date="2016-10" db="EMBL/GenBank/DDBJ databases">
        <title>Genome sequence of Rothia aeria strain JCM11412.</title>
        <authorList>
            <person name="Nambu T."/>
        </authorList>
    </citation>
    <scope>NUCLEOTIDE SEQUENCE [LARGE SCALE GENOMIC DNA]</scope>
    <source>
        <strain evidence="8 10">JCM 11412</strain>
    </source>
</reference>
<comment type="subcellular location">
    <subcellularLocation>
        <location evidence="1">Membrane</location>
        <topology evidence="1">Multi-pass membrane protein</topology>
    </subcellularLocation>
</comment>
<proteinExistence type="predicted"/>
<dbReference type="AlphaFoldDB" id="A0A2Z5QX64"/>
<evidence type="ECO:0000313" key="11">
    <source>
        <dbReference type="Proteomes" id="UP000282386"/>
    </source>
</evidence>
<evidence type="ECO:0000256" key="3">
    <source>
        <dbReference type="ARBA" id="ARBA00022692"/>
    </source>
</evidence>
<organism evidence="8 10">
    <name type="scientific">Rothia aeria</name>
    <dbReference type="NCBI Taxonomy" id="172042"/>
    <lineage>
        <taxon>Bacteria</taxon>
        <taxon>Bacillati</taxon>
        <taxon>Actinomycetota</taxon>
        <taxon>Actinomycetes</taxon>
        <taxon>Micrococcales</taxon>
        <taxon>Micrococcaceae</taxon>
        <taxon>Rothia</taxon>
    </lineage>
</organism>
<dbReference type="GO" id="GO:0005315">
    <property type="term" value="F:phosphate transmembrane transporter activity"/>
    <property type="evidence" value="ECO:0007669"/>
    <property type="project" value="InterPro"/>
</dbReference>
<dbReference type="RefSeq" id="WP_006888595.1">
    <property type="nucleotide sequence ID" value="NZ_CAUOLR010000056.1"/>
</dbReference>
<feature type="transmembrane region" description="Helical" evidence="6">
    <location>
        <begin position="138"/>
        <end position="161"/>
    </location>
</feature>
<accession>A0A2Z5QX64</accession>
<feature type="chain" id="PRO_5038300981" evidence="7">
    <location>
        <begin position="26"/>
        <end position="343"/>
    </location>
</feature>
<feature type="transmembrane region" description="Helical" evidence="6">
    <location>
        <begin position="317"/>
        <end position="342"/>
    </location>
</feature>
<keyword evidence="7" id="KW-0732">Signal</keyword>
<dbReference type="GO" id="GO:0016020">
    <property type="term" value="C:membrane"/>
    <property type="evidence" value="ECO:0007669"/>
    <property type="project" value="UniProtKB-SubCell"/>
</dbReference>
<dbReference type="Proteomes" id="UP000282386">
    <property type="component" value="Chromosome"/>
</dbReference>
<dbReference type="EMBL" id="LR134479">
    <property type="protein sequence ID" value="VEI22150.1"/>
    <property type="molecule type" value="Genomic_DNA"/>
</dbReference>